<proteinExistence type="predicted"/>
<gene>
    <name evidence="7" type="ORF">FF38_14349</name>
</gene>
<evidence type="ECO:0000256" key="2">
    <source>
        <dbReference type="ARBA" id="ARBA00023069"/>
    </source>
</evidence>
<keyword evidence="4" id="KW-0853">WD repeat</keyword>
<dbReference type="STRING" id="7375.A0A0L0CG74"/>
<accession>A0A0L0CG74</accession>
<feature type="repeat" description="WD" evidence="4">
    <location>
        <begin position="209"/>
        <end position="250"/>
    </location>
</feature>
<dbReference type="OMA" id="WDAQGAN"/>
<dbReference type="Proteomes" id="UP000037069">
    <property type="component" value="Unassembled WGS sequence"/>
</dbReference>
<dbReference type="InterPro" id="IPR056157">
    <property type="entry name" value="TPR_IFT80_172_dom"/>
</dbReference>
<comment type="subcellular location">
    <subcellularLocation>
        <location evidence="1">Cell projection</location>
        <location evidence="1">Cilium</location>
    </subcellularLocation>
</comment>
<dbReference type="Pfam" id="PF00400">
    <property type="entry name" value="WD40"/>
    <property type="match status" value="2"/>
</dbReference>
<name>A0A0L0CG74_LUCCU</name>
<feature type="repeat" description="WD" evidence="4">
    <location>
        <begin position="127"/>
        <end position="159"/>
    </location>
</feature>
<dbReference type="AlphaFoldDB" id="A0A0L0CG74"/>
<evidence type="ECO:0000256" key="4">
    <source>
        <dbReference type="PROSITE-ProRule" id="PRU00221"/>
    </source>
</evidence>
<dbReference type="InterPro" id="IPR015943">
    <property type="entry name" value="WD40/YVTN_repeat-like_dom_sf"/>
</dbReference>
<organism evidence="7 8">
    <name type="scientific">Lucilia cuprina</name>
    <name type="common">Green bottle fly</name>
    <name type="synonym">Australian sheep blowfly</name>
    <dbReference type="NCBI Taxonomy" id="7375"/>
    <lineage>
        <taxon>Eukaryota</taxon>
        <taxon>Metazoa</taxon>
        <taxon>Ecdysozoa</taxon>
        <taxon>Arthropoda</taxon>
        <taxon>Hexapoda</taxon>
        <taxon>Insecta</taxon>
        <taxon>Pterygota</taxon>
        <taxon>Neoptera</taxon>
        <taxon>Endopterygota</taxon>
        <taxon>Diptera</taxon>
        <taxon>Brachycera</taxon>
        <taxon>Muscomorpha</taxon>
        <taxon>Oestroidea</taxon>
        <taxon>Calliphoridae</taxon>
        <taxon>Luciliinae</taxon>
        <taxon>Lucilia</taxon>
    </lineage>
</organism>
<dbReference type="OrthoDB" id="408728at2759"/>
<keyword evidence="8" id="KW-1185">Reference proteome</keyword>
<dbReference type="PROSITE" id="PS50294">
    <property type="entry name" value="WD_REPEATS_REGION"/>
    <property type="match status" value="2"/>
</dbReference>
<comment type="caution">
    <text evidence="7">The sequence shown here is derived from an EMBL/GenBank/DDBJ whole genome shotgun (WGS) entry which is preliminary data.</text>
</comment>
<dbReference type="EMBL" id="JRES01000438">
    <property type="protein sequence ID" value="KNC31251.1"/>
    <property type="molecule type" value="Genomic_DNA"/>
</dbReference>
<reference evidence="7 8" key="1">
    <citation type="journal article" date="2015" name="Nat. Commun.">
        <title>Lucilia cuprina genome unlocks parasitic fly biology to underpin future interventions.</title>
        <authorList>
            <person name="Anstead C.A."/>
            <person name="Korhonen P.K."/>
            <person name="Young N.D."/>
            <person name="Hall R.S."/>
            <person name="Jex A.R."/>
            <person name="Murali S.C."/>
            <person name="Hughes D.S."/>
            <person name="Lee S.F."/>
            <person name="Perry T."/>
            <person name="Stroehlein A.J."/>
            <person name="Ansell B.R."/>
            <person name="Breugelmans B."/>
            <person name="Hofmann A."/>
            <person name="Qu J."/>
            <person name="Dugan S."/>
            <person name="Lee S.L."/>
            <person name="Chao H."/>
            <person name="Dinh H."/>
            <person name="Han Y."/>
            <person name="Doddapaneni H.V."/>
            <person name="Worley K.C."/>
            <person name="Muzny D.M."/>
            <person name="Ioannidis P."/>
            <person name="Waterhouse R.M."/>
            <person name="Zdobnov E.M."/>
            <person name="James P.J."/>
            <person name="Bagnall N.H."/>
            <person name="Kotze A.C."/>
            <person name="Gibbs R.A."/>
            <person name="Richards S."/>
            <person name="Batterham P."/>
            <person name="Gasser R.B."/>
        </authorList>
    </citation>
    <scope>NUCLEOTIDE SEQUENCE [LARGE SCALE GENOMIC DNA]</scope>
    <source>
        <strain evidence="7 8">LS</strain>
        <tissue evidence="7">Full body</tissue>
    </source>
</reference>
<dbReference type="PANTHER" id="PTHR24098">
    <property type="entry name" value="OUTER SEGMENT 5"/>
    <property type="match status" value="1"/>
</dbReference>
<dbReference type="PROSITE" id="PS50082">
    <property type="entry name" value="WD_REPEATS_2"/>
    <property type="match status" value="2"/>
</dbReference>
<dbReference type="GO" id="GO:0005929">
    <property type="term" value="C:cilium"/>
    <property type="evidence" value="ECO:0007669"/>
    <property type="project" value="UniProtKB-SubCell"/>
</dbReference>
<dbReference type="Gene3D" id="1.25.40.470">
    <property type="match status" value="1"/>
</dbReference>
<sequence length="792" mass="87998">MKLKTHICKKTPSNLNDDYLTKSATAKENNNNEKSFDILPLSCVDWSSNDDIYFVSDDHQIYKWSSATRDSLEVAKLPEDFIPTDLHWLLLGGRGSGGGKGSDTLLISSNDGRFIILNKSSRVERSISAHTAAISSGRWSPDGAGLLTAGEDGVIKIWSRSGMLRSTILQSDEPIRCARWSPNSSAIVFCQGGHISVKPLAANSKLIRWRAHDGLVLSLSWSAQSNIIASGGEDFRFKIWDYQGANLFISSPEDYAISSVAFNPEKDVLLVSTFNMLKLCSSAGWTYSTARFNEPSVGSFHTLSWSADGTQVACGTSAGQLIVGYIVQKQLISKNLKATTTGRKSIRLEDIVNSSSDALEFTDRVINFGLGYGHLIVATSNQIHIYNEKYINTPIIIDGRTDVRVVEVGKKFFMVLDSTSIWVYTFTGRLHLNPRYPGSQAQIPMLNAHSISLGLDTLVIRDNSDNTTLHIFDLIPGATRQYEPFSLKAKTQIAEIAASRAGTVDDQFVVMIDNNRELYITETRNLNGNTERTNIAGYSGATTGEVYKIGTQLTAVKWASESNILVGVHDACYSIWYCPGEGASDPTIIALTTITIDATEFGKNIVIESFEDAIVTFRCSGALLPISINMYCEILHRTLMESQWQQALKICRMAQNAYLWATLAAVATRKNQLQISEEAYSAALQIDKVSYLQYIKTLDPSSPDYMAENSLMLGRLIEAETILIHNRKYREAVGLCLRMHNWRKALEIAQKHENELTELVLQQRKKYLKALGRDEWDTVFLSLDVKDNNLSE</sequence>
<dbReference type="GO" id="GO:0030992">
    <property type="term" value="C:intraciliary transport particle B"/>
    <property type="evidence" value="ECO:0007669"/>
    <property type="project" value="TreeGrafter"/>
</dbReference>
<dbReference type="PANTHER" id="PTHR24098:SF0">
    <property type="entry name" value="OUTER SEGMENT 5"/>
    <property type="match status" value="1"/>
</dbReference>
<dbReference type="GO" id="GO:0060271">
    <property type="term" value="P:cilium assembly"/>
    <property type="evidence" value="ECO:0007669"/>
    <property type="project" value="TreeGrafter"/>
</dbReference>
<evidence type="ECO:0000313" key="7">
    <source>
        <dbReference type="EMBL" id="KNC31251.1"/>
    </source>
</evidence>
<evidence type="ECO:0000256" key="3">
    <source>
        <dbReference type="ARBA" id="ARBA00023273"/>
    </source>
</evidence>
<dbReference type="InterPro" id="IPR036322">
    <property type="entry name" value="WD40_repeat_dom_sf"/>
</dbReference>
<feature type="domain" description="IFT80/172/WDR35 TPR" evidence="6">
    <location>
        <begin position="659"/>
        <end position="783"/>
    </location>
</feature>
<dbReference type="SUPFAM" id="SSF50978">
    <property type="entry name" value="WD40 repeat-like"/>
    <property type="match status" value="2"/>
</dbReference>
<keyword evidence="2" id="KW-0969">Cilium</keyword>
<dbReference type="SMART" id="SM00320">
    <property type="entry name" value="WD40"/>
    <property type="match status" value="4"/>
</dbReference>
<evidence type="ECO:0000259" key="5">
    <source>
        <dbReference type="Pfam" id="PF23335"/>
    </source>
</evidence>
<evidence type="ECO:0000256" key="1">
    <source>
        <dbReference type="ARBA" id="ARBA00004138"/>
    </source>
</evidence>
<protein>
    <submittedName>
        <fullName evidence="7">Uncharacterized protein</fullName>
    </submittedName>
</protein>
<dbReference type="Pfam" id="PF23387">
    <property type="entry name" value="TPR_IFT80_172"/>
    <property type="match status" value="1"/>
</dbReference>
<evidence type="ECO:0000313" key="8">
    <source>
        <dbReference type="Proteomes" id="UP000037069"/>
    </source>
</evidence>
<dbReference type="Pfam" id="PF23335">
    <property type="entry name" value="Beta-prop_IFT80_2nd"/>
    <property type="match status" value="1"/>
</dbReference>
<dbReference type="InterPro" id="IPR001680">
    <property type="entry name" value="WD40_rpt"/>
</dbReference>
<keyword evidence="3" id="KW-0966">Cell projection</keyword>
<feature type="domain" description="IFT80 second beta-propeller" evidence="5">
    <location>
        <begin position="329"/>
        <end position="631"/>
    </location>
</feature>
<dbReference type="FunFam" id="2.130.10.10:FF:000463">
    <property type="entry name" value="intraflagellar transport protein 80 homolog"/>
    <property type="match status" value="1"/>
</dbReference>
<dbReference type="Gene3D" id="2.130.10.10">
    <property type="entry name" value="YVTN repeat-like/Quinoprotein amine dehydrogenase"/>
    <property type="match status" value="2"/>
</dbReference>
<dbReference type="InterPro" id="IPR056456">
    <property type="entry name" value="Beta-prop_IFT80_2nd"/>
</dbReference>
<evidence type="ECO:0000259" key="6">
    <source>
        <dbReference type="Pfam" id="PF23387"/>
    </source>
</evidence>